<dbReference type="InterPro" id="IPR010712">
    <property type="entry name" value="Arsenical-R_ArsD"/>
</dbReference>
<keyword evidence="2" id="KW-1185">Reference proteome</keyword>
<proteinExistence type="predicted"/>
<dbReference type="Pfam" id="PF06953">
    <property type="entry name" value="ArsD"/>
    <property type="match status" value="1"/>
</dbReference>
<dbReference type="RefSeq" id="WP_137630966.1">
    <property type="nucleotide sequence ID" value="NZ_BJDO01000018.1"/>
</dbReference>
<dbReference type="NCBIfam" id="NF033727">
    <property type="entry name" value="chaperon_ArsD"/>
    <property type="match status" value="1"/>
</dbReference>
<dbReference type="EMBL" id="JBHSSA010000044">
    <property type="protein sequence ID" value="MFC6254060.1"/>
    <property type="molecule type" value="Genomic_DNA"/>
</dbReference>
<protein>
    <submittedName>
        <fullName evidence="1">Arsenite efflux transporter metallochaperone ArsD</fullName>
    </submittedName>
</protein>
<dbReference type="Gene3D" id="3.40.30.10">
    <property type="entry name" value="Glutaredoxin"/>
    <property type="match status" value="1"/>
</dbReference>
<name>A0ABW1T921_9LACO</name>
<accession>A0ABW1T921</accession>
<reference evidence="2" key="1">
    <citation type="journal article" date="2019" name="Int. J. Syst. Evol. Microbiol.">
        <title>The Global Catalogue of Microorganisms (GCM) 10K type strain sequencing project: providing services to taxonomists for standard genome sequencing and annotation.</title>
        <authorList>
            <consortium name="The Broad Institute Genomics Platform"/>
            <consortium name="The Broad Institute Genome Sequencing Center for Infectious Disease"/>
            <person name="Wu L."/>
            <person name="Ma J."/>
        </authorList>
    </citation>
    <scope>NUCLEOTIDE SEQUENCE [LARGE SCALE GENOMIC DNA]</scope>
    <source>
        <strain evidence="2">CCM 8950</strain>
    </source>
</reference>
<dbReference type="Proteomes" id="UP001596190">
    <property type="component" value="Unassembled WGS sequence"/>
</dbReference>
<comment type="caution">
    <text evidence="1">The sequence shown here is derived from an EMBL/GenBank/DDBJ whole genome shotgun (WGS) entry which is preliminary data.</text>
</comment>
<evidence type="ECO:0000313" key="1">
    <source>
        <dbReference type="EMBL" id="MFC6254060.1"/>
    </source>
</evidence>
<organism evidence="1 2">
    <name type="scientific">Secundilactobacillus hailunensis</name>
    <dbReference type="NCBI Taxonomy" id="2559923"/>
    <lineage>
        <taxon>Bacteria</taxon>
        <taxon>Bacillati</taxon>
        <taxon>Bacillota</taxon>
        <taxon>Bacilli</taxon>
        <taxon>Lactobacillales</taxon>
        <taxon>Lactobacillaceae</taxon>
        <taxon>Secundilactobacillus</taxon>
    </lineage>
</organism>
<sequence>MKKIEIFEPALCCPTGLCGPSVDQNLVRLTAFQRSVNHSGHAMIVRRNLAQNPHAFARNRQVVNLLETDGMACLPITFNDGKIVKTGKYPTNDELTAYLGEPLAKTKQQ</sequence>
<gene>
    <name evidence="1" type="primary">arsD</name>
    <name evidence="1" type="ORF">ACFP1H_05620</name>
</gene>
<evidence type="ECO:0000313" key="2">
    <source>
        <dbReference type="Proteomes" id="UP001596190"/>
    </source>
</evidence>